<comment type="caution">
    <text evidence="8">The sequence shown here is derived from an EMBL/GenBank/DDBJ whole genome shotgun (WGS) entry which is preliminary data.</text>
</comment>
<comment type="pathway">
    <text evidence="7">Carbohydrate degradation; 2-deoxy-D-ribose 1-phosphate degradation; D-glyceraldehyde 3-phosphate and acetaldehyde from 2-deoxy-alpha-D-ribose 1-phosphate: step 2/2.</text>
</comment>
<dbReference type="AlphaFoldDB" id="A0A511ZMW5"/>
<keyword evidence="3 7" id="KW-0456">Lyase</keyword>
<keyword evidence="2 7" id="KW-0963">Cytoplasm</keyword>
<comment type="subcellular location">
    <subcellularLocation>
        <location evidence="7">Cytoplasm</location>
    </subcellularLocation>
</comment>
<comment type="similarity">
    <text evidence="1 7">Belongs to the DeoC/FbaB aldolase family. DeoC type 1 subfamily.</text>
</comment>
<evidence type="ECO:0000256" key="2">
    <source>
        <dbReference type="ARBA" id="ARBA00022490"/>
    </source>
</evidence>
<dbReference type="GO" id="GO:0006018">
    <property type="term" value="P:2-deoxyribose 1-phosphate catabolic process"/>
    <property type="evidence" value="ECO:0007669"/>
    <property type="project" value="UniProtKB-UniRule"/>
</dbReference>
<dbReference type="NCBIfam" id="TIGR00126">
    <property type="entry name" value="deoC"/>
    <property type="match status" value="1"/>
</dbReference>
<dbReference type="InterPro" id="IPR011343">
    <property type="entry name" value="DeoC"/>
</dbReference>
<evidence type="ECO:0000313" key="8">
    <source>
        <dbReference type="EMBL" id="GEN88793.1"/>
    </source>
</evidence>
<dbReference type="Pfam" id="PF01791">
    <property type="entry name" value="DeoC"/>
    <property type="match status" value="1"/>
</dbReference>
<sequence>MTLQVTRFKSGDPITVEGIAATVDHSLLRPDITVKELIEGCEIAKKYNCVSVCVRPSDLPIVCEALEGTDVLPTTVIGFPHGTATTESKAFETKDAIEKGAVEVDMVMNIGRFLSEEYDYVENDIKAVVEVAHSMGAKVKVIFENHYLTPEQIIKACEIAERAGTDFVKTSTGYAPTGSKIEDLKTMRESVSDHIEVKSAGGVRDLDQTLAVLSTGSVRIGTRGTVKILDEAAERVKAGQLIVKDNNQDLDGGY</sequence>
<dbReference type="PANTHER" id="PTHR10889">
    <property type="entry name" value="DEOXYRIBOSE-PHOSPHATE ALDOLASE"/>
    <property type="match status" value="1"/>
</dbReference>
<dbReference type="Gene3D" id="3.20.20.70">
    <property type="entry name" value="Aldolase class I"/>
    <property type="match status" value="1"/>
</dbReference>
<evidence type="ECO:0000256" key="5">
    <source>
        <dbReference type="ARBA" id="ARBA00048791"/>
    </source>
</evidence>
<dbReference type="CDD" id="cd00959">
    <property type="entry name" value="DeoC"/>
    <property type="match status" value="1"/>
</dbReference>
<comment type="function">
    <text evidence="6 7">Catalyzes a reversible aldol reaction between acetaldehyde and D-glyceraldehyde 3-phosphate to generate 2-deoxy-D-ribose 5-phosphate.</text>
</comment>
<dbReference type="PIRSF" id="PIRSF001357">
    <property type="entry name" value="DeoC"/>
    <property type="match status" value="1"/>
</dbReference>
<dbReference type="OrthoDB" id="9778711at2"/>
<evidence type="ECO:0000256" key="4">
    <source>
        <dbReference type="ARBA" id="ARBA00023270"/>
    </source>
</evidence>
<evidence type="ECO:0000313" key="9">
    <source>
        <dbReference type="Proteomes" id="UP000321558"/>
    </source>
</evidence>
<gene>
    <name evidence="8" type="primary">deoC_2</name>
    <name evidence="7" type="synonym">deoC</name>
    <name evidence="8" type="ORF">OSO01_35320</name>
</gene>
<feature type="active site" description="Proton donor/acceptor" evidence="7">
    <location>
        <position position="105"/>
    </location>
</feature>
<evidence type="ECO:0000256" key="7">
    <source>
        <dbReference type="HAMAP-Rule" id="MF_00114"/>
    </source>
</evidence>
<dbReference type="InterPro" id="IPR013785">
    <property type="entry name" value="Aldolase_TIM"/>
</dbReference>
<dbReference type="UniPathway" id="UPA00002">
    <property type="reaction ID" value="UER00468"/>
</dbReference>
<dbReference type="SMART" id="SM01133">
    <property type="entry name" value="DeoC"/>
    <property type="match status" value="1"/>
</dbReference>
<feature type="active site" description="Proton donor/acceptor" evidence="7">
    <location>
        <position position="198"/>
    </location>
</feature>
<dbReference type="Proteomes" id="UP000321558">
    <property type="component" value="Unassembled WGS sequence"/>
</dbReference>
<dbReference type="SUPFAM" id="SSF51569">
    <property type="entry name" value="Aldolase"/>
    <property type="match status" value="1"/>
</dbReference>
<feature type="active site" description="Schiff-base intermediate with acetaldehyde" evidence="7">
    <location>
        <position position="169"/>
    </location>
</feature>
<dbReference type="EMBL" id="BJYM01000016">
    <property type="protein sequence ID" value="GEN88793.1"/>
    <property type="molecule type" value="Genomic_DNA"/>
</dbReference>
<dbReference type="FunFam" id="3.20.20.70:FF:000044">
    <property type="entry name" value="Deoxyribose-phosphate aldolase"/>
    <property type="match status" value="1"/>
</dbReference>
<dbReference type="PANTHER" id="PTHR10889:SF1">
    <property type="entry name" value="DEOXYRIBOSE-PHOSPHATE ALDOLASE"/>
    <property type="match status" value="1"/>
</dbReference>
<reference evidence="8 9" key="1">
    <citation type="submission" date="2019-07" db="EMBL/GenBank/DDBJ databases">
        <title>Whole genome shotgun sequence of Oceanobacillus sojae NBRC 105379.</title>
        <authorList>
            <person name="Hosoyama A."/>
            <person name="Uohara A."/>
            <person name="Ohji S."/>
            <person name="Ichikawa N."/>
        </authorList>
    </citation>
    <scope>NUCLEOTIDE SEQUENCE [LARGE SCALE GENOMIC DNA]</scope>
    <source>
        <strain evidence="8 9">NBRC 105379</strain>
    </source>
</reference>
<dbReference type="GO" id="GO:0009264">
    <property type="term" value="P:deoxyribonucleotide catabolic process"/>
    <property type="evidence" value="ECO:0007669"/>
    <property type="project" value="UniProtKB-UniRule"/>
</dbReference>
<dbReference type="InterPro" id="IPR028581">
    <property type="entry name" value="DeoC_typeI"/>
</dbReference>
<name>A0A511ZMW5_9BACI</name>
<dbReference type="EC" id="4.1.2.4" evidence="7"/>
<comment type="catalytic activity">
    <reaction evidence="5 7">
        <text>2-deoxy-D-ribose 5-phosphate = D-glyceraldehyde 3-phosphate + acetaldehyde</text>
        <dbReference type="Rhea" id="RHEA:12821"/>
        <dbReference type="ChEBI" id="CHEBI:15343"/>
        <dbReference type="ChEBI" id="CHEBI:59776"/>
        <dbReference type="ChEBI" id="CHEBI:62877"/>
        <dbReference type="EC" id="4.1.2.4"/>
    </reaction>
</comment>
<proteinExistence type="inferred from homology"/>
<dbReference type="GO" id="GO:0005737">
    <property type="term" value="C:cytoplasm"/>
    <property type="evidence" value="ECO:0007669"/>
    <property type="project" value="UniProtKB-SubCell"/>
</dbReference>
<dbReference type="GO" id="GO:0004139">
    <property type="term" value="F:deoxyribose-phosphate aldolase activity"/>
    <property type="evidence" value="ECO:0007669"/>
    <property type="project" value="UniProtKB-UniRule"/>
</dbReference>
<organism evidence="8 9">
    <name type="scientific">Oceanobacillus sojae</name>
    <dbReference type="NCBI Taxonomy" id="582851"/>
    <lineage>
        <taxon>Bacteria</taxon>
        <taxon>Bacillati</taxon>
        <taxon>Bacillota</taxon>
        <taxon>Bacilli</taxon>
        <taxon>Bacillales</taxon>
        <taxon>Bacillaceae</taxon>
        <taxon>Oceanobacillus</taxon>
    </lineage>
</organism>
<keyword evidence="9" id="KW-1185">Reference proteome</keyword>
<protein>
    <recommendedName>
        <fullName evidence="7">Deoxyribose-phosphate aldolase</fullName>
        <shortName evidence="7">DERA</shortName>
        <ecNumber evidence="7">4.1.2.4</ecNumber>
    </recommendedName>
    <alternativeName>
        <fullName evidence="7">2-deoxy-D-ribose 5-phosphate aldolase</fullName>
    </alternativeName>
    <alternativeName>
        <fullName evidence="7">Phosphodeoxyriboaldolase</fullName>
        <shortName evidence="7">Deoxyriboaldolase</shortName>
    </alternativeName>
</protein>
<evidence type="ECO:0000256" key="1">
    <source>
        <dbReference type="ARBA" id="ARBA00010936"/>
    </source>
</evidence>
<dbReference type="GO" id="GO:0016052">
    <property type="term" value="P:carbohydrate catabolic process"/>
    <property type="evidence" value="ECO:0007669"/>
    <property type="project" value="TreeGrafter"/>
</dbReference>
<accession>A0A511ZMW5</accession>
<evidence type="ECO:0000256" key="3">
    <source>
        <dbReference type="ARBA" id="ARBA00023239"/>
    </source>
</evidence>
<keyword evidence="4 7" id="KW-0704">Schiff base</keyword>
<evidence type="ECO:0000256" key="6">
    <source>
        <dbReference type="ARBA" id="ARBA00056337"/>
    </source>
</evidence>
<dbReference type="HAMAP" id="MF_00114">
    <property type="entry name" value="DeoC_type1"/>
    <property type="match status" value="1"/>
</dbReference>
<dbReference type="InterPro" id="IPR002915">
    <property type="entry name" value="DeoC/FbaB/LacD_aldolase"/>
</dbReference>
<dbReference type="RefSeq" id="WP_147211700.1">
    <property type="nucleotide sequence ID" value="NZ_BJYM01000016.1"/>
</dbReference>